<evidence type="ECO:0000313" key="4">
    <source>
        <dbReference type="Proteomes" id="UP001652445"/>
    </source>
</evidence>
<dbReference type="InterPro" id="IPR001119">
    <property type="entry name" value="SLH_dom"/>
</dbReference>
<dbReference type="Proteomes" id="UP001652445">
    <property type="component" value="Unassembled WGS sequence"/>
</dbReference>
<accession>A0ABT2UKI0</accession>
<sequence>MLGCVVKLQKIARHRLGTINLSVGSNPITVIVTAENGTTKTYTVAVNRASRNSNGEGGGSSNHSTPPTAPSDGTVISTEDKLTLHAGKTGKVSLGEEVTVSVPPDATDKELIVTIEKVLDTQKLLADKDGLASSIFEILKNFPENFRKPVTLTLSFDPTILKNNQSAAVFYYDEVKNEWVEIGGKMSGHYITVEVDHFTKFAVMLINALKPKEAGVALDTAKIGDWAKKAVAQAVQTGIIKGYEDGSFRPDMAVTRAVMAMMAANALALPNEPDTATGFADDTDIPLWAKGAVAELRKFGLVEGEDTNKFVPHARTTRAETVTVLLKMLKEIK</sequence>
<evidence type="ECO:0000259" key="2">
    <source>
        <dbReference type="PROSITE" id="PS51272"/>
    </source>
</evidence>
<dbReference type="Gene3D" id="2.60.220.30">
    <property type="match status" value="1"/>
</dbReference>
<protein>
    <submittedName>
        <fullName evidence="3">S-layer homology domain-containing protein</fullName>
    </submittedName>
</protein>
<reference evidence="3 4" key="1">
    <citation type="submission" date="2022-09" db="EMBL/GenBank/DDBJ databases">
        <authorList>
            <person name="Han X.L."/>
            <person name="Wang Q."/>
            <person name="Lu T."/>
        </authorList>
    </citation>
    <scope>NUCLEOTIDE SEQUENCE [LARGE SCALE GENOMIC DNA]</scope>
    <source>
        <strain evidence="3 4">WQ 127069</strain>
    </source>
</reference>
<comment type="caution">
    <text evidence="3">The sequence shown here is derived from an EMBL/GenBank/DDBJ whole genome shotgun (WGS) entry which is preliminary data.</text>
</comment>
<dbReference type="Pfam" id="PF00395">
    <property type="entry name" value="SLH"/>
    <property type="match status" value="2"/>
</dbReference>
<gene>
    <name evidence="3" type="ORF">OB236_20765</name>
</gene>
<evidence type="ECO:0000313" key="3">
    <source>
        <dbReference type="EMBL" id="MCU6794546.1"/>
    </source>
</evidence>
<name>A0ABT2UKI0_9BACL</name>
<feature type="domain" description="SLH" evidence="2">
    <location>
        <begin position="279"/>
        <end position="333"/>
    </location>
</feature>
<dbReference type="PROSITE" id="PS51272">
    <property type="entry name" value="SLH"/>
    <property type="match status" value="2"/>
</dbReference>
<keyword evidence="4" id="KW-1185">Reference proteome</keyword>
<proteinExistence type="predicted"/>
<dbReference type="Pfam" id="PF12733">
    <property type="entry name" value="Cadherin-like"/>
    <property type="match status" value="1"/>
</dbReference>
<organism evidence="3 4">
    <name type="scientific">Paenibacillus baimaensis</name>
    <dbReference type="NCBI Taxonomy" id="2982185"/>
    <lineage>
        <taxon>Bacteria</taxon>
        <taxon>Bacillati</taxon>
        <taxon>Bacillota</taxon>
        <taxon>Bacilli</taxon>
        <taxon>Bacillales</taxon>
        <taxon>Paenibacillaceae</taxon>
        <taxon>Paenibacillus</taxon>
    </lineage>
</organism>
<feature type="region of interest" description="Disordered" evidence="1">
    <location>
        <begin position="50"/>
        <end position="75"/>
    </location>
</feature>
<dbReference type="RefSeq" id="WP_262685682.1">
    <property type="nucleotide sequence ID" value="NZ_JAOQIO010000084.1"/>
</dbReference>
<feature type="domain" description="SLH" evidence="2">
    <location>
        <begin position="214"/>
        <end position="277"/>
    </location>
</feature>
<dbReference type="InterPro" id="IPR025883">
    <property type="entry name" value="Cadherin-like_domain"/>
</dbReference>
<dbReference type="EMBL" id="JAOQIO010000084">
    <property type="protein sequence ID" value="MCU6794546.1"/>
    <property type="molecule type" value="Genomic_DNA"/>
</dbReference>
<evidence type="ECO:0000256" key="1">
    <source>
        <dbReference type="SAM" id="MobiDB-lite"/>
    </source>
</evidence>